<accession>A0A3B1DWD7</accession>
<dbReference type="SUPFAM" id="SSF51556">
    <property type="entry name" value="Metallo-dependent hydrolases"/>
    <property type="match status" value="1"/>
</dbReference>
<evidence type="ECO:0000256" key="1">
    <source>
        <dbReference type="ARBA" id="ARBA00001968"/>
    </source>
</evidence>
<organism evidence="6 7">
    <name type="scientific">Buchnera aphidicola</name>
    <name type="common">Cinara strobi</name>
    <dbReference type="NCBI Taxonomy" id="1921549"/>
    <lineage>
        <taxon>Bacteria</taxon>
        <taxon>Pseudomonadati</taxon>
        <taxon>Pseudomonadota</taxon>
        <taxon>Gammaproteobacteria</taxon>
        <taxon>Enterobacterales</taxon>
        <taxon>Erwiniaceae</taxon>
        <taxon>Buchnera</taxon>
    </lineage>
</organism>
<feature type="binding site" evidence="5">
    <location>
        <position position="9"/>
    </location>
    <ligand>
        <name>a divalent metal cation</name>
        <dbReference type="ChEBI" id="CHEBI:60240"/>
        <label>1</label>
    </ligand>
</feature>
<evidence type="ECO:0000313" key="7">
    <source>
        <dbReference type="Proteomes" id="UP000271849"/>
    </source>
</evidence>
<dbReference type="Proteomes" id="UP000271849">
    <property type="component" value="Chromosome"/>
</dbReference>
<dbReference type="NCBIfam" id="TIGR00010">
    <property type="entry name" value="YchF/TatD family DNA exonuclease"/>
    <property type="match status" value="1"/>
</dbReference>
<dbReference type="GO" id="GO:0016788">
    <property type="term" value="F:hydrolase activity, acting on ester bonds"/>
    <property type="evidence" value="ECO:0007669"/>
    <property type="project" value="InterPro"/>
</dbReference>
<dbReference type="OrthoDB" id="9810005at2"/>
<dbReference type="STRING" id="1921549.GCA_900128825_00229"/>
<dbReference type="PANTHER" id="PTHR46124">
    <property type="entry name" value="D-AMINOACYL-TRNA DEACYLASE"/>
    <property type="match status" value="1"/>
</dbReference>
<dbReference type="AlphaFoldDB" id="A0A3B1DWD7"/>
<protein>
    <submittedName>
        <fullName evidence="6">Uncharacterized metal-dependent hydrolase YcfH</fullName>
        <ecNumber evidence="6">3.1.-.-</ecNumber>
    </submittedName>
</protein>
<evidence type="ECO:0000256" key="5">
    <source>
        <dbReference type="PIRSR" id="PIRSR005902-1"/>
    </source>
</evidence>
<proteinExistence type="inferred from homology"/>
<feature type="binding site" evidence="5">
    <location>
        <position position="130"/>
    </location>
    <ligand>
        <name>a divalent metal cation</name>
        <dbReference type="ChEBI" id="CHEBI:60240"/>
        <label>2</label>
    </ligand>
</feature>
<dbReference type="InterPro" id="IPR015991">
    <property type="entry name" value="TatD/YcfH-like"/>
</dbReference>
<sequence>MFLIDTHCHINNLCNSKKSISIDTILKKAYSKNVKKFLSVSTSIQDFMDLSKLTDPYENIFLSCGLHPSYSHNSSDIKNLKILSHQKKVIAIGETGLDFYKSKQKKEIQIELLKKHIYIAYQSKKPLIIHNRCSEKDIIKIFDDNKSYLLNSPGVIHSFTGNIELARKFLNFGFYISFSGIITFKKSFELREIVKYIPLDRLLIETDSPYLSPEPHRGERNQPAFLYYIAKTIQKCTKKNFSELSNILKKNFYKLFNINNNLTV</sequence>
<feature type="binding site" evidence="5">
    <location>
        <position position="157"/>
    </location>
    <ligand>
        <name>a divalent metal cation</name>
        <dbReference type="ChEBI" id="CHEBI:60240"/>
        <label>2</label>
    </ligand>
</feature>
<dbReference type="CDD" id="cd01310">
    <property type="entry name" value="TatD_DNAse"/>
    <property type="match status" value="1"/>
</dbReference>
<comment type="similarity">
    <text evidence="2">Belongs to the metallo-dependent hydrolases superfamily. TatD-type hydrolase family.</text>
</comment>
<dbReference type="PIRSF" id="PIRSF005902">
    <property type="entry name" value="DNase_TatD"/>
    <property type="match status" value="1"/>
</dbReference>
<evidence type="ECO:0000256" key="3">
    <source>
        <dbReference type="ARBA" id="ARBA00022723"/>
    </source>
</evidence>
<dbReference type="GO" id="GO:0004536">
    <property type="term" value="F:DNA nuclease activity"/>
    <property type="evidence" value="ECO:0007669"/>
    <property type="project" value="InterPro"/>
</dbReference>
<dbReference type="InterPro" id="IPR001130">
    <property type="entry name" value="TatD-like"/>
</dbReference>
<feature type="binding site" evidence="5">
    <location>
        <position position="207"/>
    </location>
    <ligand>
        <name>a divalent metal cation</name>
        <dbReference type="ChEBI" id="CHEBI:60240"/>
        <label>1</label>
    </ligand>
</feature>
<dbReference type="PANTHER" id="PTHR46124:SF2">
    <property type="entry name" value="D-AMINOACYL-TRNA DEACYLASE"/>
    <property type="match status" value="1"/>
</dbReference>
<dbReference type="InterPro" id="IPR018228">
    <property type="entry name" value="DNase_TatD-rel_CS"/>
</dbReference>
<evidence type="ECO:0000256" key="2">
    <source>
        <dbReference type="ARBA" id="ARBA00009275"/>
    </source>
</evidence>
<name>A0A3B1DWD7_9GAMM</name>
<dbReference type="GO" id="GO:0046872">
    <property type="term" value="F:metal ion binding"/>
    <property type="evidence" value="ECO:0007669"/>
    <property type="project" value="UniProtKB-KW"/>
</dbReference>
<evidence type="ECO:0000313" key="6">
    <source>
        <dbReference type="EMBL" id="VAX76603.1"/>
    </source>
</evidence>
<keyword evidence="3 5" id="KW-0479">Metal-binding</keyword>
<dbReference type="RefSeq" id="WP_158349107.1">
    <property type="nucleotide sequence ID" value="NZ_LR025085.1"/>
</dbReference>
<dbReference type="Pfam" id="PF01026">
    <property type="entry name" value="TatD_DNase"/>
    <property type="match status" value="1"/>
</dbReference>
<feature type="binding site" evidence="5">
    <location>
        <position position="7"/>
    </location>
    <ligand>
        <name>a divalent metal cation</name>
        <dbReference type="ChEBI" id="CHEBI:60240"/>
        <label>1</label>
    </ligand>
</feature>
<evidence type="ECO:0000256" key="4">
    <source>
        <dbReference type="ARBA" id="ARBA00022801"/>
    </source>
</evidence>
<dbReference type="InterPro" id="IPR032466">
    <property type="entry name" value="Metal_Hydrolase"/>
</dbReference>
<comment type="cofactor">
    <cofactor evidence="1">
        <name>a divalent metal cation</name>
        <dbReference type="ChEBI" id="CHEBI:60240"/>
    </cofactor>
</comment>
<reference evidence="7" key="1">
    <citation type="submission" date="2018-09" db="EMBL/GenBank/DDBJ databases">
        <authorList>
            <person name="Manzano-Marin A."/>
            <person name="Manzano-Marin A."/>
        </authorList>
    </citation>
    <scope>NUCLEOTIDE SEQUENCE [LARGE SCALE GENOMIC DNA]</scope>
    <source>
        <strain evidence="7">BuCistrobi</strain>
    </source>
</reference>
<dbReference type="FunFam" id="3.20.20.140:FF:000005">
    <property type="entry name" value="TatD family hydrolase"/>
    <property type="match status" value="1"/>
</dbReference>
<dbReference type="EMBL" id="LR025085">
    <property type="protein sequence ID" value="VAX76603.1"/>
    <property type="molecule type" value="Genomic_DNA"/>
</dbReference>
<dbReference type="Gene3D" id="3.20.20.140">
    <property type="entry name" value="Metal-dependent hydrolases"/>
    <property type="match status" value="1"/>
</dbReference>
<dbReference type="EC" id="3.1.-.-" evidence="6"/>
<dbReference type="PROSITE" id="PS01137">
    <property type="entry name" value="TATD_1"/>
    <property type="match status" value="1"/>
</dbReference>
<feature type="binding site" evidence="5">
    <location>
        <position position="94"/>
    </location>
    <ligand>
        <name>a divalent metal cation</name>
        <dbReference type="ChEBI" id="CHEBI:60240"/>
        <label>1</label>
    </ligand>
</feature>
<keyword evidence="4 6" id="KW-0378">Hydrolase</keyword>
<gene>
    <name evidence="6" type="primary">ycfH</name>
    <name evidence="6" type="ORF">BUCINSTRO3249_0230</name>
</gene>